<evidence type="ECO:0000256" key="9">
    <source>
        <dbReference type="SAM" id="MobiDB-lite"/>
    </source>
</evidence>
<name>A0A1H9DW13_9GAMM</name>
<dbReference type="PIRSF" id="PIRSF000876">
    <property type="entry name" value="RR_chemtxs_CheB"/>
    <property type="match status" value="1"/>
</dbReference>
<dbReference type="GO" id="GO:0050568">
    <property type="term" value="F:protein-glutamine glutaminase activity"/>
    <property type="evidence" value="ECO:0007669"/>
    <property type="project" value="UniProtKB-UniRule"/>
</dbReference>
<dbReference type="OrthoDB" id="9793421at2"/>
<evidence type="ECO:0000256" key="5">
    <source>
        <dbReference type="ARBA" id="ARBA00048267"/>
    </source>
</evidence>
<feature type="compositionally biased region" description="Low complexity" evidence="9">
    <location>
        <begin position="145"/>
        <end position="155"/>
    </location>
</feature>
<dbReference type="Pfam" id="PF00072">
    <property type="entry name" value="Response_reg"/>
    <property type="match status" value="1"/>
</dbReference>
<comment type="similarity">
    <text evidence="6">Belongs to the CheB family.</text>
</comment>
<dbReference type="InterPro" id="IPR035909">
    <property type="entry name" value="CheB_C"/>
</dbReference>
<dbReference type="NCBIfam" id="NF001965">
    <property type="entry name" value="PRK00742.1"/>
    <property type="match status" value="1"/>
</dbReference>
<evidence type="ECO:0000256" key="8">
    <source>
        <dbReference type="PROSITE-ProRule" id="PRU00169"/>
    </source>
</evidence>
<dbReference type="AlphaFoldDB" id="A0A1H9DW13"/>
<evidence type="ECO:0000259" key="11">
    <source>
        <dbReference type="PROSITE" id="PS50122"/>
    </source>
</evidence>
<dbReference type="InterPro" id="IPR000673">
    <property type="entry name" value="Sig_transdc_resp-reg_Me-estase"/>
</dbReference>
<feature type="active site" evidence="6 7">
    <location>
        <position position="232"/>
    </location>
</feature>
<dbReference type="InterPro" id="IPR008248">
    <property type="entry name" value="CheB-like"/>
</dbReference>
<dbReference type="PROSITE" id="PS50110">
    <property type="entry name" value="RESPONSE_REGULATORY"/>
    <property type="match status" value="1"/>
</dbReference>
<evidence type="ECO:0000256" key="2">
    <source>
        <dbReference type="ARBA" id="ARBA00022500"/>
    </source>
</evidence>
<protein>
    <recommendedName>
        <fullName evidence="6">Protein-glutamate methylesterase/protein-glutamine glutaminase</fullName>
        <ecNumber evidence="6">3.1.1.61</ecNumber>
        <ecNumber evidence="6">3.5.1.44</ecNumber>
    </recommendedName>
</protein>
<dbReference type="RefSeq" id="WP_090207541.1">
    <property type="nucleotide sequence ID" value="NZ_FOFO01000019.1"/>
</dbReference>
<evidence type="ECO:0000313" key="13">
    <source>
        <dbReference type="Proteomes" id="UP000199496"/>
    </source>
</evidence>
<comment type="catalytic activity">
    <reaction evidence="5 6">
        <text>[protein]-L-glutamate 5-O-methyl ester + H2O = L-glutamyl-[protein] + methanol + H(+)</text>
        <dbReference type="Rhea" id="RHEA:23236"/>
        <dbReference type="Rhea" id="RHEA-COMP:10208"/>
        <dbReference type="Rhea" id="RHEA-COMP:10311"/>
        <dbReference type="ChEBI" id="CHEBI:15377"/>
        <dbReference type="ChEBI" id="CHEBI:15378"/>
        <dbReference type="ChEBI" id="CHEBI:17790"/>
        <dbReference type="ChEBI" id="CHEBI:29973"/>
        <dbReference type="ChEBI" id="CHEBI:82795"/>
        <dbReference type="EC" id="3.1.1.61"/>
    </reaction>
</comment>
<dbReference type="GO" id="GO:0008984">
    <property type="term" value="F:protein-glutamate methylesterase activity"/>
    <property type="evidence" value="ECO:0007669"/>
    <property type="project" value="UniProtKB-UniRule"/>
</dbReference>
<evidence type="ECO:0000259" key="10">
    <source>
        <dbReference type="PROSITE" id="PS50110"/>
    </source>
</evidence>
<dbReference type="PANTHER" id="PTHR42872">
    <property type="entry name" value="PROTEIN-GLUTAMATE METHYLESTERASE/PROTEIN-GLUTAMINE GLUTAMINASE"/>
    <property type="match status" value="1"/>
</dbReference>
<sequence>MAVRVLVVDDSGFFRRRIVDILNADPSIEVVGSAVNGQEAVDQAARLRPDVITMDIEMPVMDGITAVRRIMARNPTPILMFSSLTTEGAKATLDALEAGAVDFLPKKFEDIARDQEQAKEVLRRRVKAVGRRRLSRPPSGPSPAPGAAASTSESRPPTPPPARNLPTATGTAVRSEGAAVRSERSSYDRKPVMINDFRVVLIGTSTGGPLALQKVLAELPAHFPLPLLLIQHMPASFTPAFAQRLDQLCRIRVKEAVDGDLLAPGLALLAPGGQQMVLESRAGQVRVKITDSEPDQHYRPCVDVTFNSAAAIFRGDALAIIMTGMGADGREGARLLKRCGSKIWAQDENSCVVYGMPAAVVEAGLADRVLPLSQIGRLLAEGS</sequence>
<evidence type="ECO:0000256" key="1">
    <source>
        <dbReference type="ARBA" id="ARBA00022490"/>
    </source>
</evidence>
<dbReference type="HAMAP" id="MF_00099">
    <property type="entry name" value="CheB_chemtxs"/>
    <property type="match status" value="1"/>
</dbReference>
<dbReference type="STRING" id="867345.SAMN05421693_11921"/>
<comment type="domain">
    <text evidence="6">Contains a C-terminal catalytic domain, and an N-terminal region which modulates catalytic activity.</text>
</comment>
<comment type="PTM">
    <text evidence="6">Phosphorylated by CheA. Phosphorylation of the N-terminal regulatory domain activates the methylesterase activity.</text>
</comment>
<feature type="active site" evidence="6 7">
    <location>
        <position position="205"/>
    </location>
</feature>
<dbReference type="GO" id="GO:0000156">
    <property type="term" value="F:phosphorelay response regulator activity"/>
    <property type="evidence" value="ECO:0007669"/>
    <property type="project" value="InterPro"/>
</dbReference>
<dbReference type="CDD" id="cd16432">
    <property type="entry name" value="CheB_Rec"/>
    <property type="match status" value="1"/>
</dbReference>
<dbReference type="Gene3D" id="3.40.50.180">
    <property type="entry name" value="Methylesterase CheB, C-terminal domain"/>
    <property type="match status" value="1"/>
</dbReference>
<dbReference type="SUPFAM" id="SSF52172">
    <property type="entry name" value="CheY-like"/>
    <property type="match status" value="1"/>
</dbReference>
<accession>A0A1H9DW13</accession>
<comment type="function">
    <text evidence="6">Involved in chemotaxis. Part of a chemotaxis signal transduction system that modulates chemotaxis in response to various stimuli. Catalyzes the demethylation of specific methylglutamate residues introduced into the chemoreceptors (methyl-accepting chemotaxis proteins or MCP) by CheR. Also mediates the irreversible deamidation of specific glutamine residues to glutamic acid.</text>
</comment>
<keyword evidence="2 6" id="KW-0145">Chemotaxis</keyword>
<keyword evidence="13" id="KW-1185">Reference proteome</keyword>
<feature type="compositionally biased region" description="Basic residues" evidence="9">
    <location>
        <begin position="124"/>
        <end position="135"/>
    </location>
</feature>
<dbReference type="EC" id="3.5.1.44" evidence="6"/>
<dbReference type="GO" id="GO:0006935">
    <property type="term" value="P:chemotaxis"/>
    <property type="evidence" value="ECO:0007669"/>
    <property type="project" value="UniProtKB-UniRule"/>
</dbReference>
<dbReference type="SUPFAM" id="SSF52738">
    <property type="entry name" value="Methylesterase CheB, C-terminal domain"/>
    <property type="match status" value="1"/>
</dbReference>
<evidence type="ECO:0000256" key="7">
    <source>
        <dbReference type="PROSITE-ProRule" id="PRU00050"/>
    </source>
</evidence>
<evidence type="ECO:0000256" key="6">
    <source>
        <dbReference type="HAMAP-Rule" id="MF_00099"/>
    </source>
</evidence>
<dbReference type="SMART" id="SM00448">
    <property type="entry name" value="REC"/>
    <property type="match status" value="1"/>
</dbReference>
<dbReference type="Proteomes" id="UP000199496">
    <property type="component" value="Unassembled WGS sequence"/>
</dbReference>
<dbReference type="InterPro" id="IPR011006">
    <property type="entry name" value="CheY-like_superfamily"/>
</dbReference>
<dbReference type="Gene3D" id="3.40.50.2300">
    <property type="match status" value="1"/>
</dbReference>
<comment type="catalytic activity">
    <reaction evidence="6">
        <text>L-glutaminyl-[protein] + H2O = L-glutamyl-[protein] + NH4(+)</text>
        <dbReference type="Rhea" id="RHEA:16441"/>
        <dbReference type="Rhea" id="RHEA-COMP:10207"/>
        <dbReference type="Rhea" id="RHEA-COMP:10208"/>
        <dbReference type="ChEBI" id="CHEBI:15377"/>
        <dbReference type="ChEBI" id="CHEBI:28938"/>
        <dbReference type="ChEBI" id="CHEBI:29973"/>
        <dbReference type="ChEBI" id="CHEBI:30011"/>
        <dbReference type="EC" id="3.5.1.44"/>
    </reaction>
</comment>
<evidence type="ECO:0000256" key="3">
    <source>
        <dbReference type="ARBA" id="ARBA00022553"/>
    </source>
</evidence>
<keyword evidence="4 6" id="KW-0378">Hydrolase</keyword>
<comment type="subcellular location">
    <subcellularLocation>
        <location evidence="6">Cytoplasm</location>
    </subcellularLocation>
</comment>
<feature type="modified residue" description="4-aspartylphosphate" evidence="6 8">
    <location>
        <position position="55"/>
    </location>
</feature>
<dbReference type="CDD" id="cd17541">
    <property type="entry name" value="REC_CheB-like"/>
    <property type="match status" value="1"/>
</dbReference>
<gene>
    <name evidence="6" type="primary">cheB</name>
    <name evidence="12" type="ORF">SAMN05421693_11921</name>
</gene>
<reference evidence="12 13" key="1">
    <citation type="submission" date="2016-10" db="EMBL/GenBank/DDBJ databases">
        <authorList>
            <person name="de Groot N.N."/>
        </authorList>
    </citation>
    <scope>NUCLEOTIDE SEQUENCE [LARGE SCALE GENOMIC DNA]</scope>
    <source>
        <strain evidence="12 13">B7-7</strain>
    </source>
</reference>
<dbReference type="EMBL" id="FOFO01000019">
    <property type="protein sequence ID" value="SEQ17517.1"/>
    <property type="molecule type" value="Genomic_DNA"/>
</dbReference>
<dbReference type="GO" id="GO:0005737">
    <property type="term" value="C:cytoplasm"/>
    <property type="evidence" value="ECO:0007669"/>
    <property type="project" value="UniProtKB-SubCell"/>
</dbReference>
<organism evidence="12 13">
    <name type="scientific">Ectothiorhodospira magna</name>
    <dbReference type="NCBI Taxonomy" id="867345"/>
    <lineage>
        <taxon>Bacteria</taxon>
        <taxon>Pseudomonadati</taxon>
        <taxon>Pseudomonadota</taxon>
        <taxon>Gammaproteobacteria</taxon>
        <taxon>Chromatiales</taxon>
        <taxon>Ectothiorhodospiraceae</taxon>
        <taxon>Ectothiorhodospira</taxon>
    </lineage>
</organism>
<evidence type="ECO:0000313" key="12">
    <source>
        <dbReference type="EMBL" id="SEQ17517.1"/>
    </source>
</evidence>
<feature type="region of interest" description="Disordered" evidence="9">
    <location>
        <begin position="123"/>
        <end position="185"/>
    </location>
</feature>
<keyword evidence="3 6" id="KW-0597">Phosphoprotein</keyword>
<dbReference type="Pfam" id="PF01339">
    <property type="entry name" value="CheB_methylest"/>
    <property type="match status" value="1"/>
</dbReference>
<dbReference type="InterPro" id="IPR001789">
    <property type="entry name" value="Sig_transdc_resp-reg_receiver"/>
</dbReference>
<dbReference type="PROSITE" id="PS50122">
    <property type="entry name" value="CHEB"/>
    <property type="match status" value="1"/>
</dbReference>
<keyword evidence="1 6" id="KW-0963">Cytoplasm</keyword>
<feature type="domain" description="Response regulatory" evidence="10">
    <location>
        <begin position="4"/>
        <end position="121"/>
    </location>
</feature>
<dbReference type="EC" id="3.1.1.61" evidence="6"/>
<proteinExistence type="inferred from homology"/>
<feature type="active site" evidence="6 7">
    <location>
        <position position="328"/>
    </location>
</feature>
<dbReference type="PANTHER" id="PTHR42872:SF3">
    <property type="entry name" value="PROTEIN-GLUTAMATE METHYLESTERASE_PROTEIN-GLUTAMINE GLUTAMINASE 1"/>
    <property type="match status" value="1"/>
</dbReference>
<feature type="domain" description="CheB-type methylesterase" evidence="11">
    <location>
        <begin position="193"/>
        <end position="383"/>
    </location>
</feature>
<dbReference type="FunFam" id="3.40.50.2300:FF:000077">
    <property type="entry name" value="Chemotaxis response regulator"/>
    <property type="match status" value="1"/>
</dbReference>
<evidence type="ECO:0000256" key="4">
    <source>
        <dbReference type="ARBA" id="ARBA00022801"/>
    </source>
</evidence>